<dbReference type="Proteomes" id="UP001054889">
    <property type="component" value="Unassembled WGS sequence"/>
</dbReference>
<gene>
    <name evidence="2" type="primary">gb17460</name>
    <name evidence="2" type="ORF">PR202_gb17460</name>
</gene>
<comment type="caution">
    <text evidence="2">The sequence shown here is derived from an EMBL/GenBank/DDBJ whole genome shotgun (WGS) entry which is preliminary data.</text>
</comment>
<reference evidence="2" key="1">
    <citation type="journal article" date="2018" name="DNA Res.">
        <title>Multiple hybrid de novo genome assembly of finger millet, an orphan allotetraploid crop.</title>
        <authorList>
            <person name="Hatakeyama M."/>
            <person name="Aluri S."/>
            <person name="Balachadran M.T."/>
            <person name="Sivarajan S.R."/>
            <person name="Patrignani A."/>
            <person name="Gruter S."/>
            <person name="Poveda L."/>
            <person name="Shimizu-Inatsugi R."/>
            <person name="Baeten J."/>
            <person name="Francoijs K.J."/>
            <person name="Nataraja K.N."/>
            <person name="Reddy Y.A.N."/>
            <person name="Phadnis S."/>
            <person name="Ravikumar R.L."/>
            <person name="Schlapbach R."/>
            <person name="Sreeman S.M."/>
            <person name="Shimizu K.K."/>
        </authorList>
    </citation>
    <scope>NUCLEOTIDE SEQUENCE</scope>
</reference>
<evidence type="ECO:0000256" key="1">
    <source>
        <dbReference type="SAM" id="MobiDB-lite"/>
    </source>
</evidence>
<feature type="compositionally biased region" description="Gly residues" evidence="1">
    <location>
        <begin position="51"/>
        <end position="64"/>
    </location>
</feature>
<feature type="compositionally biased region" description="Basic and acidic residues" evidence="1">
    <location>
        <begin position="1"/>
        <end position="14"/>
    </location>
</feature>
<dbReference type="EMBL" id="BQKI01000081">
    <property type="protein sequence ID" value="GJN29253.1"/>
    <property type="molecule type" value="Genomic_DNA"/>
</dbReference>
<feature type="compositionally biased region" description="Low complexity" evidence="1">
    <location>
        <begin position="31"/>
        <end position="42"/>
    </location>
</feature>
<accession>A0AAV5F2Z9</accession>
<name>A0AAV5F2Z9_ELECO</name>
<organism evidence="2 3">
    <name type="scientific">Eleusine coracana subsp. coracana</name>
    <dbReference type="NCBI Taxonomy" id="191504"/>
    <lineage>
        <taxon>Eukaryota</taxon>
        <taxon>Viridiplantae</taxon>
        <taxon>Streptophyta</taxon>
        <taxon>Embryophyta</taxon>
        <taxon>Tracheophyta</taxon>
        <taxon>Spermatophyta</taxon>
        <taxon>Magnoliopsida</taxon>
        <taxon>Liliopsida</taxon>
        <taxon>Poales</taxon>
        <taxon>Poaceae</taxon>
        <taxon>PACMAD clade</taxon>
        <taxon>Chloridoideae</taxon>
        <taxon>Cynodonteae</taxon>
        <taxon>Eleusininae</taxon>
        <taxon>Eleusine</taxon>
    </lineage>
</organism>
<proteinExistence type="predicted"/>
<reference evidence="2" key="2">
    <citation type="submission" date="2021-12" db="EMBL/GenBank/DDBJ databases">
        <title>Resequencing data analysis of finger millet.</title>
        <authorList>
            <person name="Hatakeyama M."/>
            <person name="Aluri S."/>
            <person name="Balachadran M.T."/>
            <person name="Sivarajan S.R."/>
            <person name="Poveda L."/>
            <person name="Shimizu-Inatsugi R."/>
            <person name="Schlapbach R."/>
            <person name="Sreeman S.M."/>
            <person name="Shimizu K.K."/>
        </authorList>
    </citation>
    <scope>NUCLEOTIDE SEQUENCE</scope>
</reference>
<feature type="compositionally biased region" description="Basic and acidic residues" evidence="1">
    <location>
        <begin position="86"/>
        <end position="98"/>
    </location>
</feature>
<dbReference type="AlphaFoldDB" id="A0AAV5F2Z9"/>
<sequence>MEERRPRPRQEARRQPRPGRARWRIGGPDPNGGTAAAPARAGPVKEQWPGGRRGGSGFVAGGLAGATTTSARAGPMEEALSRQRTWAHDGRSGGRDDSAGVVAEAMALSPPRVSIVESARRPFPAAGVDDVSAEAAAPAFLTADRDRPVDPTIWGDEKRMKRELLAWAKATSMAVQPQNATLSSARCCP</sequence>
<keyword evidence="3" id="KW-1185">Reference proteome</keyword>
<evidence type="ECO:0000313" key="3">
    <source>
        <dbReference type="Proteomes" id="UP001054889"/>
    </source>
</evidence>
<protein>
    <submittedName>
        <fullName evidence="2">Uncharacterized protein</fullName>
    </submittedName>
</protein>
<evidence type="ECO:0000313" key="2">
    <source>
        <dbReference type="EMBL" id="GJN29253.1"/>
    </source>
</evidence>
<feature type="compositionally biased region" description="Low complexity" evidence="1">
    <location>
        <begin position="65"/>
        <end position="74"/>
    </location>
</feature>
<feature type="region of interest" description="Disordered" evidence="1">
    <location>
        <begin position="1"/>
        <end position="98"/>
    </location>
</feature>